<reference evidence="1" key="2">
    <citation type="submission" date="2006-04" db="EMBL/GenBank/DDBJ databases">
        <title>Sequencing of the draft fosmids and assembly of Prochlorococcus marinus environmental genome fragment.</title>
        <authorList>
            <consortium name="US DOE Joint Genome Institute (JGI)"/>
            <person name="Copeland A."/>
            <person name="Lucas S."/>
            <person name="Lapidus A."/>
            <person name="Barry K."/>
            <person name="Detter J.C."/>
            <person name="Glavina T."/>
            <person name="Hammon N."/>
            <person name="Israni S."/>
            <person name="Richardson P."/>
        </authorList>
    </citation>
    <scope>NUCLEOTIDE SEQUENCE</scope>
</reference>
<proteinExistence type="predicted"/>
<dbReference type="InterPro" id="IPR045865">
    <property type="entry name" value="ACT-like_dom_sf"/>
</dbReference>
<dbReference type="GO" id="GO:0009094">
    <property type="term" value="P:L-phenylalanine biosynthetic process"/>
    <property type="evidence" value="ECO:0007669"/>
    <property type="project" value="InterPro"/>
</dbReference>
<gene>
    <name evidence="1" type="primary">pheA</name>
    <name evidence="1" type="ORF">HOT0M-5C8_0020</name>
</gene>
<dbReference type="InterPro" id="IPR018528">
    <property type="entry name" value="Preph_deHydtase_CS"/>
</dbReference>
<protein>
    <submittedName>
        <fullName evidence="1">Chorismate mutase-prephenate dehydratase</fullName>
    </submittedName>
</protein>
<accession>Q1PJC6</accession>
<dbReference type="SUPFAM" id="SSF55021">
    <property type="entry name" value="ACT-like"/>
    <property type="match status" value="1"/>
</dbReference>
<evidence type="ECO:0000313" key="1">
    <source>
        <dbReference type="EMBL" id="ABE11454.1"/>
    </source>
</evidence>
<dbReference type="PROSITE" id="PS00858">
    <property type="entry name" value="PREPHENATE_DEHYDR_2"/>
    <property type="match status" value="1"/>
</dbReference>
<organism evidence="1">
    <name type="scientific">uncultured Prochlorococcus marinus clone HOT0M-5C8</name>
    <dbReference type="NCBI Taxonomy" id="379389"/>
    <lineage>
        <taxon>Bacteria</taxon>
        <taxon>Bacillati</taxon>
        <taxon>Cyanobacteriota</taxon>
        <taxon>Cyanophyceae</taxon>
        <taxon>Synechococcales</taxon>
        <taxon>Prochlorococcaceae</taxon>
        <taxon>Prochlorococcus</taxon>
    </lineage>
</organism>
<dbReference type="EMBL" id="DQ366737">
    <property type="protein sequence ID" value="ABE11454.1"/>
    <property type="molecule type" value="Genomic_DNA"/>
</dbReference>
<name>Q1PJC6_PROMR</name>
<dbReference type="GO" id="GO:0004664">
    <property type="term" value="F:prephenate dehydratase activity"/>
    <property type="evidence" value="ECO:0007669"/>
    <property type="project" value="InterPro"/>
</dbReference>
<sequence length="61" mass="7169">MSKIESRPSKRELGEYIIYVDVEINMKSNIETFYKLKKKLKPLCGHLVDFGCYLSEKINLD</sequence>
<dbReference type="AlphaFoldDB" id="Q1PJC6"/>
<reference evidence="1" key="1">
    <citation type="journal article" date="2006" name="Science">
        <title>Genomic islands and the ecology and evolution of Prochlorococcus.</title>
        <authorList>
            <person name="Coleman M.L."/>
            <person name="Sullivan M.B."/>
            <person name="Martiny A.C."/>
            <person name="Steglich C."/>
            <person name="Barry K."/>
            <person name="Delong E.F."/>
            <person name="Chisholm S.W."/>
        </authorList>
    </citation>
    <scope>NUCLEOTIDE SEQUENCE</scope>
</reference>
<dbReference type="Gene3D" id="3.30.70.260">
    <property type="match status" value="1"/>
</dbReference>